<dbReference type="Gene3D" id="1.10.246.90">
    <property type="entry name" value="Nop domain"/>
    <property type="match status" value="1"/>
</dbReference>
<dbReference type="InterPro" id="IPR012976">
    <property type="entry name" value="NOSIC"/>
</dbReference>
<keyword evidence="9" id="KW-1185">Reference proteome</keyword>
<evidence type="ECO:0000313" key="9">
    <source>
        <dbReference type="Proteomes" id="UP000006671"/>
    </source>
</evidence>
<dbReference type="InterPro" id="IPR042239">
    <property type="entry name" value="Nop_C"/>
</dbReference>
<keyword evidence="3" id="KW-0690">Ribosome biogenesis</keyword>
<dbReference type="STRING" id="5762.D2VNT4"/>
<feature type="compositionally biased region" description="Basic and acidic residues" evidence="6">
    <location>
        <begin position="550"/>
        <end position="565"/>
    </location>
</feature>
<dbReference type="OrthoDB" id="6780543at2759"/>
<dbReference type="SMART" id="SM00931">
    <property type="entry name" value="NOSIC"/>
    <property type="match status" value="1"/>
</dbReference>
<evidence type="ECO:0000313" key="8">
    <source>
        <dbReference type="EMBL" id="EFC41469.1"/>
    </source>
</evidence>
<sequence>MPSYILFESALGFAIFEKKKVDEVAYSKIEKQVGEYSRFKDMVKFIAFQPFDTPEHGLENMNAISEGILTEFLQNFLEANLKAKNDTQLGVLENKLGGAIQEHFEKKITCFTDDSVLGLCRGIRMHIHKFIDNLKKGDLEKAQLGLGHAYSRAKVKFNVNKSDNNIIQSISMLDQLDKDLNTFTMRLKEWYGWHFPELVKIVKKNDAYAKCALAIKTRSSLSKDSEKYDELVHQLNDITKDEEVTEQVVRAARSSMGQDASEFDMMNMELFAKKVVDLTEYRAQLFEYLETKMHDVAPNLTCILGESVGARLISKAGSLMNLCKCPASTVQILGAEKALFRALKTRGKTPKYGLLYHSSFVSKASKQNKGKIARYLSNKCAMAARIDAFQDFPTSKFGELLRDQIAERLEFYEKKASSGNAKITVKLKKNIELMRDAIKHAKKDEKEAPKKEKKPAEKRKRDAVETPVEEEKKSKKEKKDKKKDKKDKKEKKSKKEEEVMEDEKPAEEEKKSKKEKKDKKKSKKEEEVEEPVAEESKKDKKKKDKKEKKEKKEESVKEEKEEKKEKKEKKDKKKDKKKH</sequence>
<dbReference type="InterPro" id="IPR002687">
    <property type="entry name" value="Nop_dom"/>
</dbReference>
<evidence type="ECO:0000256" key="1">
    <source>
        <dbReference type="ARBA" id="ARBA00004604"/>
    </source>
</evidence>
<evidence type="ECO:0000256" key="4">
    <source>
        <dbReference type="ARBA" id="ARBA00023242"/>
    </source>
</evidence>
<dbReference type="FunFam" id="1.10.287.4070:FF:000002">
    <property type="entry name" value="Nucleolar protein 56"/>
    <property type="match status" value="1"/>
</dbReference>
<dbReference type="InterPro" id="IPR012974">
    <property type="entry name" value="NOP58/56_N"/>
</dbReference>
<comment type="subcellular location">
    <subcellularLocation>
        <location evidence="1">Nucleus</location>
        <location evidence="1">Nucleolus</location>
    </subcellularLocation>
</comment>
<feature type="compositionally biased region" description="Basic residues" evidence="6">
    <location>
        <begin position="513"/>
        <end position="522"/>
    </location>
</feature>
<dbReference type="GO" id="GO:0031428">
    <property type="term" value="C:box C/D methylation guide snoRNP complex"/>
    <property type="evidence" value="ECO:0007669"/>
    <property type="project" value="InterPro"/>
</dbReference>
<dbReference type="InParanoid" id="D2VNT4"/>
<dbReference type="GO" id="GO:0030515">
    <property type="term" value="F:snoRNA binding"/>
    <property type="evidence" value="ECO:0007669"/>
    <property type="project" value="InterPro"/>
</dbReference>
<keyword evidence="4" id="KW-0539">Nucleus</keyword>
<dbReference type="OMA" id="PDNYMFA"/>
<comment type="similarity">
    <text evidence="2">Belongs to the NOP5/NOP56 family.</text>
</comment>
<name>D2VNT4_NAEGR</name>
<proteinExistence type="inferred from homology"/>
<evidence type="ECO:0000256" key="3">
    <source>
        <dbReference type="ARBA" id="ARBA00022517"/>
    </source>
</evidence>
<feature type="compositionally biased region" description="Basic residues" evidence="6">
    <location>
        <begin position="566"/>
        <end position="579"/>
    </location>
</feature>
<feature type="domain" description="Nop" evidence="7">
    <location>
        <begin position="296"/>
        <end position="414"/>
    </location>
</feature>
<protein>
    <recommendedName>
        <fullName evidence="5">Nucleolar protein 56</fullName>
    </recommendedName>
</protein>
<gene>
    <name evidence="8" type="ORF">NAEGRDRAFT_58777</name>
</gene>
<evidence type="ECO:0000256" key="6">
    <source>
        <dbReference type="SAM" id="MobiDB-lite"/>
    </source>
</evidence>
<feature type="region of interest" description="Disordered" evidence="6">
    <location>
        <begin position="440"/>
        <end position="579"/>
    </location>
</feature>
<dbReference type="RefSeq" id="XP_002674213.1">
    <property type="nucleotide sequence ID" value="XM_002674167.1"/>
</dbReference>
<dbReference type="SUPFAM" id="SSF89124">
    <property type="entry name" value="Nop domain"/>
    <property type="match status" value="1"/>
</dbReference>
<feature type="compositionally biased region" description="Basic residues" evidence="6">
    <location>
        <begin position="539"/>
        <end position="549"/>
    </location>
</feature>
<dbReference type="Proteomes" id="UP000006671">
    <property type="component" value="Unassembled WGS sequence"/>
</dbReference>
<evidence type="ECO:0000259" key="7">
    <source>
        <dbReference type="PROSITE" id="PS51358"/>
    </source>
</evidence>
<dbReference type="FunCoup" id="D2VNT4">
    <property type="interactions" value="729"/>
</dbReference>
<dbReference type="GO" id="GO:0032040">
    <property type="term" value="C:small-subunit processome"/>
    <property type="evidence" value="ECO:0007669"/>
    <property type="project" value="InterPro"/>
</dbReference>
<dbReference type="GO" id="GO:0042254">
    <property type="term" value="P:ribosome biogenesis"/>
    <property type="evidence" value="ECO:0007669"/>
    <property type="project" value="UniProtKB-KW"/>
</dbReference>
<dbReference type="AlphaFoldDB" id="D2VNT4"/>
<dbReference type="InterPro" id="IPR045056">
    <property type="entry name" value="Nop56/Nop58"/>
</dbReference>
<organism evidence="9">
    <name type="scientific">Naegleria gruberi</name>
    <name type="common">Amoeba</name>
    <dbReference type="NCBI Taxonomy" id="5762"/>
    <lineage>
        <taxon>Eukaryota</taxon>
        <taxon>Discoba</taxon>
        <taxon>Heterolobosea</taxon>
        <taxon>Tetramitia</taxon>
        <taxon>Eutetramitia</taxon>
        <taxon>Vahlkampfiidae</taxon>
        <taxon>Naegleria</taxon>
    </lineage>
</organism>
<evidence type="ECO:0000256" key="2">
    <source>
        <dbReference type="ARBA" id="ARBA00009211"/>
    </source>
</evidence>
<dbReference type="KEGG" id="ngr:NAEGRDRAFT_58777"/>
<reference evidence="8 9" key="1">
    <citation type="journal article" date="2010" name="Cell">
        <title>The genome of Naegleria gruberi illuminates early eukaryotic versatility.</title>
        <authorList>
            <person name="Fritz-Laylin L.K."/>
            <person name="Prochnik S.E."/>
            <person name="Ginger M.L."/>
            <person name="Dacks J.B."/>
            <person name="Carpenter M.L."/>
            <person name="Field M.C."/>
            <person name="Kuo A."/>
            <person name="Paredez A."/>
            <person name="Chapman J."/>
            <person name="Pham J."/>
            <person name="Shu S."/>
            <person name="Neupane R."/>
            <person name="Cipriano M."/>
            <person name="Mancuso J."/>
            <person name="Tu H."/>
            <person name="Salamov A."/>
            <person name="Lindquist E."/>
            <person name="Shapiro H."/>
            <person name="Lucas S."/>
            <person name="Grigoriev I.V."/>
            <person name="Cande W.Z."/>
            <person name="Fulton C."/>
            <person name="Rokhsar D.S."/>
            <person name="Dawson S.C."/>
        </authorList>
    </citation>
    <scope>NUCLEOTIDE SEQUENCE [LARGE SCALE GENOMIC DNA]</scope>
    <source>
        <strain evidence="8 9">NEG-M</strain>
    </source>
</reference>
<dbReference type="PANTHER" id="PTHR10894:SF0">
    <property type="entry name" value="NUCLEOLAR PROTEIN 56"/>
    <property type="match status" value="1"/>
</dbReference>
<dbReference type="Pfam" id="PF08156">
    <property type="entry name" value="NOP5NT"/>
    <property type="match status" value="1"/>
</dbReference>
<feature type="compositionally biased region" description="Basic and acidic residues" evidence="6">
    <location>
        <begin position="440"/>
        <end position="450"/>
    </location>
</feature>
<dbReference type="PANTHER" id="PTHR10894">
    <property type="entry name" value="NUCLEOLAR PROTEIN 5 NUCLEOLAR PROTEIN NOP5 NOP58"/>
    <property type="match status" value="1"/>
</dbReference>
<dbReference type="InterPro" id="IPR036070">
    <property type="entry name" value="Nop_dom_sf"/>
</dbReference>
<dbReference type="GeneID" id="8862424"/>
<accession>D2VNT4</accession>
<dbReference type="VEuPathDB" id="AmoebaDB:NAEGRDRAFT_58777"/>
<feature type="compositionally biased region" description="Basic residues" evidence="6">
    <location>
        <begin position="475"/>
        <end position="492"/>
    </location>
</feature>
<dbReference type="Pfam" id="PF01798">
    <property type="entry name" value="Nop"/>
    <property type="match status" value="1"/>
</dbReference>
<dbReference type="eggNOG" id="KOG2573">
    <property type="taxonomic scope" value="Eukaryota"/>
</dbReference>
<evidence type="ECO:0000256" key="5">
    <source>
        <dbReference type="ARBA" id="ARBA00040742"/>
    </source>
</evidence>
<dbReference type="EMBL" id="GG738885">
    <property type="protein sequence ID" value="EFC41469.1"/>
    <property type="molecule type" value="Genomic_DNA"/>
</dbReference>
<dbReference type="PROSITE" id="PS51358">
    <property type="entry name" value="NOP"/>
    <property type="match status" value="1"/>
</dbReference>
<dbReference type="FunFam" id="1.10.246.90:FF:000001">
    <property type="entry name" value="Nucleolar protein 56"/>
    <property type="match status" value="1"/>
</dbReference>
<feature type="compositionally biased region" description="Basic and acidic residues" evidence="6">
    <location>
        <begin position="459"/>
        <end position="474"/>
    </location>
</feature>
<dbReference type="Gene3D" id="1.10.287.4070">
    <property type="match status" value="1"/>
</dbReference>